<organism evidence="1 2">
    <name type="scientific">Candidatus Marinarcus aquaticus</name>
    <dbReference type="NCBI Taxonomy" id="2044504"/>
    <lineage>
        <taxon>Bacteria</taxon>
        <taxon>Pseudomonadati</taxon>
        <taxon>Campylobacterota</taxon>
        <taxon>Epsilonproteobacteria</taxon>
        <taxon>Campylobacterales</taxon>
        <taxon>Arcobacteraceae</taxon>
        <taxon>Candidatus Marinarcus</taxon>
    </lineage>
</organism>
<reference evidence="1 2" key="1">
    <citation type="submission" date="2017-10" db="EMBL/GenBank/DDBJ databases">
        <title>Genomics of the genus Arcobacter.</title>
        <authorList>
            <person name="Perez-Cataluna A."/>
            <person name="Figueras M.J."/>
        </authorList>
    </citation>
    <scope>NUCLEOTIDE SEQUENCE [LARGE SCALE GENOMIC DNA]</scope>
    <source>
        <strain evidence="1 2">CECT 8987</strain>
    </source>
</reference>
<sequence length="194" mass="22437">MCVIILKAYLGVLMIKTVQTFLMITFLITLSGCDSKKEQEHENYKQEIKERQKDAYKHFKEVDMTFDTSYAKKRFYVPVYSHIYYAQNRFTRLAITLSIRNTDLEKDLYVENIDYYNTEGKLVKHYIKKPHILKPMASVDYVVNLEDMSGGSGANFLIDIASENDLTEPIIQAIMINNSGNSNLCFTAQGQMIK</sequence>
<accession>A0A4Q0XNI7</accession>
<keyword evidence="2" id="KW-1185">Reference proteome</keyword>
<dbReference type="PROSITE" id="PS51257">
    <property type="entry name" value="PROKAR_LIPOPROTEIN"/>
    <property type="match status" value="1"/>
</dbReference>
<comment type="caution">
    <text evidence="1">The sequence shown here is derived from an EMBL/GenBank/DDBJ whole genome shotgun (WGS) entry which is preliminary data.</text>
</comment>
<dbReference type="OrthoDB" id="283474at2"/>
<evidence type="ECO:0000313" key="1">
    <source>
        <dbReference type="EMBL" id="RXJ54086.1"/>
    </source>
</evidence>
<dbReference type="AlphaFoldDB" id="A0A4Q0XNI7"/>
<gene>
    <name evidence="1" type="ORF">CRV04_11940</name>
</gene>
<dbReference type="InterPro" id="IPR021471">
    <property type="entry name" value="DUF3124"/>
</dbReference>
<evidence type="ECO:0008006" key="3">
    <source>
        <dbReference type="Google" id="ProtNLM"/>
    </source>
</evidence>
<dbReference type="Proteomes" id="UP000290657">
    <property type="component" value="Unassembled WGS sequence"/>
</dbReference>
<name>A0A4Q0XNI7_9BACT</name>
<protein>
    <recommendedName>
        <fullName evidence="3">DUF3124 domain-containing protein</fullName>
    </recommendedName>
</protein>
<evidence type="ECO:0000313" key="2">
    <source>
        <dbReference type="Proteomes" id="UP000290657"/>
    </source>
</evidence>
<proteinExistence type="predicted"/>
<dbReference type="Pfam" id="PF11322">
    <property type="entry name" value="DUF3124"/>
    <property type="match status" value="1"/>
</dbReference>
<dbReference type="EMBL" id="PDKN01000011">
    <property type="protein sequence ID" value="RXJ54086.1"/>
    <property type="molecule type" value="Genomic_DNA"/>
</dbReference>